<dbReference type="AlphaFoldDB" id="A0A8H6TJN3"/>
<evidence type="ECO:0008006" key="3">
    <source>
        <dbReference type="Google" id="ProtNLM"/>
    </source>
</evidence>
<accession>A0A8H6TJN3</accession>
<proteinExistence type="predicted"/>
<dbReference type="EMBL" id="JACAZE010000004">
    <property type="protein sequence ID" value="KAF7318765.1"/>
    <property type="molecule type" value="Genomic_DNA"/>
</dbReference>
<evidence type="ECO:0000313" key="1">
    <source>
        <dbReference type="EMBL" id="KAF7318765.1"/>
    </source>
</evidence>
<keyword evidence="2" id="KW-1185">Reference proteome</keyword>
<dbReference type="SUPFAM" id="SSF52047">
    <property type="entry name" value="RNI-like"/>
    <property type="match status" value="1"/>
</dbReference>
<evidence type="ECO:0000313" key="2">
    <source>
        <dbReference type="Proteomes" id="UP000613580"/>
    </source>
</evidence>
<dbReference type="Proteomes" id="UP000613580">
    <property type="component" value="Unassembled WGS sequence"/>
</dbReference>
<dbReference type="InterPro" id="IPR032675">
    <property type="entry name" value="LRR_dom_sf"/>
</dbReference>
<sequence>MHECLYITEVLETIFSYVLLDPASGKASLAALARTCKAFTDPAAEKLWYRLLELEHLLRCLPRDCWEDSIVQSYPYQYRTIRFTRELTDADWKSVAKPRAWIRELDSWVWSIAPHAQMLYSIKDSLGKPECLFPNLRVLHWRPSTAFVPWAELLVGPRLTTLVLSMYPRSSTEAEILIDVDVPFSRLRHLDLKINDQHTNIPSPLSVSFFFAMSLSAIETLALPRVSARAWQHLASLPKLRELKLYAPQAGDLGTPSSPLPSTPPPFISLRKLLVVDTAIAFALELLTSVPMWHLARLIIGSPEPAGREKMKPLYTAVASHCASDKLQELWLGPHYSDWEDEDSEDPPRTALADYILADDSLFPLFSFTNLVKITLRPPTGFAIDDTVIRDLVSAWSGVQVLRLSSGSSVHSPQPATTLNALRLLAGHCPYLQVLMLPLNAVNVPDLSSYGDHRITQTALVELDVAISPIEDYLAVARFISDHFTSISSVKTAGDGRWNDPYYEPEHEEEHAEHYYHTCWKKVQEILVHGEVMPEDRYWMTT</sequence>
<dbReference type="Gene3D" id="3.80.10.10">
    <property type="entry name" value="Ribonuclease Inhibitor"/>
    <property type="match status" value="1"/>
</dbReference>
<comment type="caution">
    <text evidence="1">The sequence shown here is derived from an EMBL/GenBank/DDBJ whole genome shotgun (WGS) entry which is preliminary data.</text>
</comment>
<dbReference type="OrthoDB" id="3258386at2759"/>
<reference evidence="1" key="1">
    <citation type="submission" date="2020-05" db="EMBL/GenBank/DDBJ databases">
        <title>Mycena genomes resolve the evolution of fungal bioluminescence.</title>
        <authorList>
            <person name="Tsai I.J."/>
        </authorList>
    </citation>
    <scope>NUCLEOTIDE SEQUENCE</scope>
    <source>
        <strain evidence="1">110903Hualien_Pintung</strain>
    </source>
</reference>
<gene>
    <name evidence="1" type="ORF">HMN09_00388800</name>
</gene>
<protein>
    <recommendedName>
        <fullName evidence="3">F-box domain-containing protein</fullName>
    </recommendedName>
</protein>
<organism evidence="1 2">
    <name type="scientific">Mycena chlorophos</name>
    <name type="common">Agaric fungus</name>
    <name type="synonym">Agaricus chlorophos</name>
    <dbReference type="NCBI Taxonomy" id="658473"/>
    <lineage>
        <taxon>Eukaryota</taxon>
        <taxon>Fungi</taxon>
        <taxon>Dikarya</taxon>
        <taxon>Basidiomycota</taxon>
        <taxon>Agaricomycotina</taxon>
        <taxon>Agaricomycetes</taxon>
        <taxon>Agaricomycetidae</taxon>
        <taxon>Agaricales</taxon>
        <taxon>Marasmiineae</taxon>
        <taxon>Mycenaceae</taxon>
        <taxon>Mycena</taxon>
    </lineage>
</organism>
<name>A0A8H6TJN3_MYCCL</name>